<name>A0A087RT59_9ARCH</name>
<keyword evidence="2" id="KW-1185">Reference proteome</keyword>
<dbReference type="STRING" id="1502291.AAA799D11_00611"/>
<evidence type="ECO:0000313" key="1">
    <source>
        <dbReference type="EMBL" id="KFM16663.1"/>
    </source>
</evidence>
<dbReference type="Proteomes" id="UP000029386">
    <property type="component" value="Unassembled WGS sequence"/>
</dbReference>
<sequence>MDDSWFDSLIISLIFRSARITIIPTPKGMVTPNDRKITPMIK</sequence>
<evidence type="ECO:0000313" key="2">
    <source>
        <dbReference type="Proteomes" id="UP000029386"/>
    </source>
</evidence>
<reference evidence="1 2" key="1">
    <citation type="submission" date="2014-06" db="EMBL/GenBank/DDBJ databases">
        <authorList>
            <person name="Ngugi D.K."/>
            <person name="Blom J."/>
            <person name="Alam I."/>
            <person name="Rashid M."/>
            <person name="Baalawi W."/>
            <person name="Zhang G."/>
            <person name="Hikmawan T."/>
            <person name="Guan Y."/>
            <person name="Antunes A."/>
            <person name="Siam R."/>
            <person name="El-Dorry H."/>
            <person name="Bajic V."/>
            <person name="Stingl U."/>
        </authorList>
    </citation>
    <scope>NUCLEOTIDE SEQUENCE [LARGE SCALE GENOMIC DNA]</scope>
    <source>
        <strain evidence="1">SCGC AAA799-D11</strain>
    </source>
</reference>
<dbReference type="EMBL" id="JOSY01000016">
    <property type="protein sequence ID" value="KFM16663.1"/>
    <property type="molecule type" value="Genomic_DNA"/>
</dbReference>
<proteinExistence type="predicted"/>
<organism evidence="1 2">
    <name type="scientific">Marine Group I thaumarchaeote SCGC AAA799-D11</name>
    <dbReference type="NCBI Taxonomy" id="1502291"/>
    <lineage>
        <taxon>Archaea</taxon>
        <taxon>Nitrososphaerota</taxon>
        <taxon>Marine Group I</taxon>
    </lineage>
</organism>
<comment type="caution">
    <text evidence="1">The sequence shown here is derived from an EMBL/GenBank/DDBJ whole genome shotgun (WGS) entry which is preliminary data.</text>
</comment>
<accession>A0A087RT59</accession>
<gene>
    <name evidence="1" type="ORF">AAA799D11_00611</name>
</gene>
<protein>
    <submittedName>
        <fullName evidence="1">Uncharacterized protein</fullName>
    </submittedName>
</protein>
<dbReference type="AlphaFoldDB" id="A0A087RT59"/>